<organism evidence="2 3">
    <name type="scientific">Catalinimonas alkaloidigena</name>
    <dbReference type="NCBI Taxonomy" id="1075417"/>
    <lineage>
        <taxon>Bacteria</taxon>
        <taxon>Pseudomonadati</taxon>
        <taxon>Bacteroidota</taxon>
        <taxon>Cytophagia</taxon>
        <taxon>Cytophagales</taxon>
        <taxon>Catalimonadaceae</taxon>
        <taxon>Catalinimonas</taxon>
    </lineage>
</organism>
<accession>A0A1G9GYE3</accession>
<dbReference type="EMBL" id="FNFO01000004">
    <property type="protein sequence ID" value="SDL05293.1"/>
    <property type="molecule type" value="Genomic_DNA"/>
</dbReference>
<dbReference type="Proteomes" id="UP000198510">
    <property type="component" value="Unassembled WGS sequence"/>
</dbReference>
<reference evidence="2 3" key="1">
    <citation type="submission" date="2016-10" db="EMBL/GenBank/DDBJ databases">
        <authorList>
            <person name="de Groot N.N."/>
        </authorList>
    </citation>
    <scope>NUCLEOTIDE SEQUENCE [LARGE SCALE GENOMIC DNA]</scope>
    <source>
        <strain evidence="2 3">DSM 25186</strain>
    </source>
</reference>
<gene>
    <name evidence="2" type="ORF">SAMN05421823_104246</name>
</gene>
<dbReference type="Gene3D" id="1.25.40.390">
    <property type="match status" value="1"/>
</dbReference>
<sequence length="506" mass="55564">MKFTTYASRGLLAAALVSLGACDQGFEELNIDPNKPSEVPTSYLFTQGERALVTQVFDPLTVAEYAIHYPQYFSQTQYADITRYSTVESSFYPFYTGGLADMQEIIRLNTTEETMDAAAASGANVNQVAVARILKVWGFHNVTDMWGDIPYSQALLGREAFSPVYDPQSEIYPALIQELTEAAAQIDENQPGVVGDIIYGGDMAMWKLFANSLKLRLGMRMSEVAPDMAKTAVTEALSAGVFTSNDDNAMYTYLSAQPNVNPYYNHFLTRTDFAVTNTMVDMLKAMDDPRLAIYADPIGVDVPRDANEFPVANPEYVGMIYGETDAVSGSIRNQEVSFPGLATRAATAKSPILVYSEVLFNQAEAAARGWTGGDAEALYEAAIRASMEQWNTLAAEVGSPYQVTAAEIDAYIASGDVAYDAANFEKSIGTQKWLALYMQGFEGWSEWRRLDYPDLKPAPAAPAGMGIPRRRGYTETENSLNKANYDAAIARMGGNGLSTRMWWDVE</sequence>
<proteinExistence type="predicted"/>
<dbReference type="STRING" id="1075417.SAMN05421823_104246"/>
<protein>
    <submittedName>
        <fullName evidence="2">Starch-binding associating with outer membrane</fullName>
    </submittedName>
</protein>
<dbReference type="SUPFAM" id="SSF48452">
    <property type="entry name" value="TPR-like"/>
    <property type="match status" value="1"/>
</dbReference>
<keyword evidence="1" id="KW-0732">Signal</keyword>
<evidence type="ECO:0000313" key="3">
    <source>
        <dbReference type="Proteomes" id="UP000198510"/>
    </source>
</evidence>
<name>A0A1G9GYE3_9BACT</name>
<evidence type="ECO:0000256" key="1">
    <source>
        <dbReference type="SAM" id="SignalP"/>
    </source>
</evidence>
<feature type="chain" id="PRO_5011575029" evidence="1">
    <location>
        <begin position="24"/>
        <end position="506"/>
    </location>
</feature>
<dbReference type="PROSITE" id="PS51257">
    <property type="entry name" value="PROKAR_LIPOPROTEIN"/>
    <property type="match status" value="1"/>
</dbReference>
<dbReference type="InterPro" id="IPR041662">
    <property type="entry name" value="SusD-like_2"/>
</dbReference>
<dbReference type="OrthoDB" id="973072at2"/>
<dbReference type="RefSeq" id="WP_089682190.1">
    <property type="nucleotide sequence ID" value="NZ_FNFO01000004.1"/>
</dbReference>
<dbReference type="InterPro" id="IPR011990">
    <property type="entry name" value="TPR-like_helical_dom_sf"/>
</dbReference>
<evidence type="ECO:0000313" key="2">
    <source>
        <dbReference type="EMBL" id="SDL05293.1"/>
    </source>
</evidence>
<dbReference type="Pfam" id="PF12771">
    <property type="entry name" value="SusD-like_2"/>
    <property type="match status" value="1"/>
</dbReference>
<feature type="signal peptide" evidence="1">
    <location>
        <begin position="1"/>
        <end position="23"/>
    </location>
</feature>
<keyword evidence="3" id="KW-1185">Reference proteome</keyword>
<dbReference type="AlphaFoldDB" id="A0A1G9GYE3"/>